<gene>
    <name evidence="2" type="ORF">LWI28_023342</name>
</gene>
<evidence type="ECO:0000256" key="1">
    <source>
        <dbReference type="SAM" id="MobiDB-lite"/>
    </source>
</evidence>
<proteinExistence type="predicted"/>
<evidence type="ECO:0000313" key="2">
    <source>
        <dbReference type="EMBL" id="KAI9170149.1"/>
    </source>
</evidence>
<reference evidence="2" key="2">
    <citation type="submission" date="2023-02" db="EMBL/GenBank/DDBJ databases">
        <authorList>
            <person name="Swenson N.G."/>
            <person name="Wegrzyn J.L."/>
            <person name="Mcevoy S.L."/>
        </authorList>
    </citation>
    <scope>NUCLEOTIDE SEQUENCE</scope>
    <source>
        <strain evidence="2">91603</strain>
        <tissue evidence="2">Leaf</tissue>
    </source>
</reference>
<feature type="region of interest" description="Disordered" evidence="1">
    <location>
        <begin position="1"/>
        <end position="21"/>
    </location>
</feature>
<sequence length="128" mass="14533">MTRYGKTRQDSKSSTVKETVMAKEPKIPSQIVLMRKVKKEHRKVFDSDVVCDMQARKAKEIDEGEKGKERQARSRIQLRSIKGMNLLLGGEVKIDHPEDPDGDLVTWEICSGKRKAISHSSESARKLP</sequence>
<dbReference type="AlphaFoldDB" id="A0AAD5ITD6"/>
<name>A0AAD5ITD6_ACENE</name>
<dbReference type="Proteomes" id="UP001064489">
    <property type="component" value="Chromosome 7"/>
</dbReference>
<reference evidence="2" key="1">
    <citation type="journal article" date="2022" name="Plant J.">
        <title>Strategies of tolerance reflected in two North American maple genomes.</title>
        <authorList>
            <person name="McEvoy S.L."/>
            <person name="Sezen U.U."/>
            <person name="Trouern-Trend A."/>
            <person name="McMahon S.M."/>
            <person name="Schaberg P.G."/>
            <person name="Yang J."/>
            <person name="Wegrzyn J.L."/>
            <person name="Swenson N.G."/>
        </authorList>
    </citation>
    <scope>NUCLEOTIDE SEQUENCE</scope>
    <source>
        <strain evidence="2">91603</strain>
    </source>
</reference>
<evidence type="ECO:0000313" key="3">
    <source>
        <dbReference type="Proteomes" id="UP001064489"/>
    </source>
</evidence>
<accession>A0AAD5ITD6</accession>
<dbReference type="EMBL" id="JAJSOW010000104">
    <property type="protein sequence ID" value="KAI9170149.1"/>
    <property type="molecule type" value="Genomic_DNA"/>
</dbReference>
<organism evidence="2 3">
    <name type="scientific">Acer negundo</name>
    <name type="common">Box elder</name>
    <dbReference type="NCBI Taxonomy" id="4023"/>
    <lineage>
        <taxon>Eukaryota</taxon>
        <taxon>Viridiplantae</taxon>
        <taxon>Streptophyta</taxon>
        <taxon>Embryophyta</taxon>
        <taxon>Tracheophyta</taxon>
        <taxon>Spermatophyta</taxon>
        <taxon>Magnoliopsida</taxon>
        <taxon>eudicotyledons</taxon>
        <taxon>Gunneridae</taxon>
        <taxon>Pentapetalae</taxon>
        <taxon>rosids</taxon>
        <taxon>malvids</taxon>
        <taxon>Sapindales</taxon>
        <taxon>Sapindaceae</taxon>
        <taxon>Hippocastanoideae</taxon>
        <taxon>Acereae</taxon>
        <taxon>Acer</taxon>
    </lineage>
</organism>
<comment type="caution">
    <text evidence="2">The sequence shown here is derived from an EMBL/GenBank/DDBJ whole genome shotgun (WGS) entry which is preliminary data.</text>
</comment>
<keyword evidence="3" id="KW-1185">Reference proteome</keyword>
<protein>
    <submittedName>
        <fullName evidence="2">Uncharacterized protein</fullName>
    </submittedName>
</protein>